<dbReference type="Pfam" id="PF01381">
    <property type="entry name" value="HTH_3"/>
    <property type="match status" value="1"/>
</dbReference>
<dbReference type="InterPro" id="IPR010982">
    <property type="entry name" value="Lambda_DNA-bd_dom_sf"/>
</dbReference>
<reference evidence="3 4" key="1">
    <citation type="submission" date="2019-08" db="EMBL/GenBank/DDBJ databases">
        <title>Bacillus genomes from the desert of Cuatro Cienegas, Coahuila.</title>
        <authorList>
            <person name="Olmedo-Alvarez G."/>
        </authorList>
    </citation>
    <scope>NUCLEOTIDE SEQUENCE [LARGE SCALE GENOMIC DNA]</scope>
    <source>
        <strain evidence="3 4">CH40_1T</strain>
    </source>
</reference>
<dbReference type="RefSeq" id="WP_148947995.1">
    <property type="nucleotide sequence ID" value="NZ_JBNIKK010000017.1"/>
</dbReference>
<accession>A0A5D4K978</accession>
<dbReference type="PROSITE" id="PS50943">
    <property type="entry name" value="HTH_CROC1"/>
    <property type="match status" value="1"/>
</dbReference>
<dbReference type="CDD" id="cd00093">
    <property type="entry name" value="HTH_XRE"/>
    <property type="match status" value="1"/>
</dbReference>
<evidence type="ECO:0000259" key="2">
    <source>
        <dbReference type="PROSITE" id="PS50943"/>
    </source>
</evidence>
<name>A0A5D4K978_9BACI</name>
<protein>
    <submittedName>
        <fullName evidence="3">Helix-turn-helix domain-containing protein</fullName>
    </submittedName>
</protein>
<dbReference type="SMART" id="SM00530">
    <property type="entry name" value="HTH_XRE"/>
    <property type="match status" value="1"/>
</dbReference>
<dbReference type="PANTHER" id="PTHR46558:SF4">
    <property type="entry name" value="DNA-BIDING PHAGE PROTEIN"/>
    <property type="match status" value="1"/>
</dbReference>
<gene>
    <name evidence="3" type="ORF">FZC79_17110</name>
</gene>
<organism evidence="3 4">
    <name type="scientific">Rossellomorea vietnamensis</name>
    <dbReference type="NCBI Taxonomy" id="218284"/>
    <lineage>
        <taxon>Bacteria</taxon>
        <taxon>Bacillati</taxon>
        <taxon>Bacillota</taxon>
        <taxon>Bacilli</taxon>
        <taxon>Bacillales</taxon>
        <taxon>Bacillaceae</taxon>
        <taxon>Rossellomorea</taxon>
    </lineage>
</organism>
<dbReference type="GO" id="GO:0003677">
    <property type="term" value="F:DNA binding"/>
    <property type="evidence" value="ECO:0007669"/>
    <property type="project" value="UniProtKB-KW"/>
</dbReference>
<evidence type="ECO:0000313" key="4">
    <source>
        <dbReference type="Proteomes" id="UP000323317"/>
    </source>
</evidence>
<feature type="domain" description="HTH cro/C1-type" evidence="2">
    <location>
        <begin position="8"/>
        <end position="62"/>
    </location>
</feature>
<sequence>MSHFGQNLRLLREERNISQEELAMRARLGKKTIEKYESGSQIPDTQTILKLSTVLDVPASEMLEKELLENHPQGIDHEIEQLISEIGTKKAKLILRKAKEFSEDDFLRVMQMLYEIKYGSTVE</sequence>
<dbReference type="EMBL" id="VTEH01000015">
    <property type="protein sequence ID" value="TYR73838.1"/>
    <property type="molecule type" value="Genomic_DNA"/>
</dbReference>
<dbReference type="SUPFAM" id="SSF47413">
    <property type="entry name" value="lambda repressor-like DNA-binding domains"/>
    <property type="match status" value="1"/>
</dbReference>
<proteinExistence type="predicted"/>
<keyword evidence="1" id="KW-0238">DNA-binding</keyword>
<dbReference type="InterPro" id="IPR001387">
    <property type="entry name" value="Cro/C1-type_HTH"/>
</dbReference>
<comment type="caution">
    <text evidence="3">The sequence shown here is derived from an EMBL/GenBank/DDBJ whole genome shotgun (WGS) entry which is preliminary data.</text>
</comment>
<dbReference type="Proteomes" id="UP000323317">
    <property type="component" value="Unassembled WGS sequence"/>
</dbReference>
<dbReference type="PANTHER" id="PTHR46558">
    <property type="entry name" value="TRACRIPTIONAL REGULATORY PROTEIN-RELATED-RELATED"/>
    <property type="match status" value="1"/>
</dbReference>
<evidence type="ECO:0000256" key="1">
    <source>
        <dbReference type="ARBA" id="ARBA00023125"/>
    </source>
</evidence>
<dbReference type="Gene3D" id="1.10.260.40">
    <property type="entry name" value="lambda repressor-like DNA-binding domains"/>
    <property type="match status" value="1"/>
</dbReference>
<dbReference type="AlphaFoldDB" id="A0A5D4K978"/>
<evidence type="ECO:0000313" key="3">
    <source>
        <dbReference type="EMBL" id="TYR73838.1"/>
    </source>
</evidence>